<dbReference type="AlphaFoldDB" id="A0AAE3MN52"/>
<protein>
    <recommendedName>
        <fullName evidence="4">Short chain amide porin</fullName>
    </recommendedName>
</protein>
<feature type="chain" id="PRO_5042119900" description="Short chain amide porin" evidence="1">
    <location>
        <begin position="23"/>
        <end position="417"/>
    </location>
</feature>
<accession>A0AAE3MN52</accession>
<sequence>MSTRKAALFLTGFLICIGQAIIAQGFPNYEGGFKFELSEDGSKYIRIISWVQGQAVYNTEDTFDVNGNQNSNLSFNLRRARILLYSQLNRNFLIVTHFGLNNLNSNTISPTGKGEGSQLFFHGAWVEYNLNKNHALGGGLHYFNGISRLNSQSTLNMMTLDNHRQAWATLGLSDQFGRHVGIFAKGRFNKLQYRVSINEASVSSLDERDPVAGGEAVYRGRSLLGSKKAGKTFAGYFDYQIFDEESNLLPYKVGTYLGEKRVFNIGAGFFLHPGGAVIDNGSTLQPELAGEDVFIYAVDAFYDAPLSDKGNALTAYALYQVADYGKNYLFGPYGTGNFFCSHAGYVFKGDMTKRRYQPYISYEWQSYDAVDDNRNSIGIGINAYRSGHHSKFTLEYKSDVFGDTKSNYLILQAMIYL</sequence>
<dbReference type="EMBL" id="JAPFQP010000004">
    <property type="protein sequence ID" value="MCX2720396.1"/>
    <property type="molecule type" value="Genomic_DNA"/>
</dbReference>
<comment type="caution">
    <text evidence="2">The sequence shown here is derived from an EMBL/GenBank/DDBJ whole genome shotgun (WGS) entry which is preliminary data.</text>
</comment>
<proteinExistence type="predicted"/>
<evidence type="ECO:0000313" key="3">
    <source>
        <dbReference type="Proteomes" id="UP001207116"/>
    </source>
</evidence>
<dbReference type="RefSeq" id="WP_266014473.1">
    <property type="nucleotide sequence ID" value="NZ_JAPFQP010000004.1"/>
</dbReference>
<organism evidence="2 3">
    <name type="scientific">Lentiprolixibacter aurantiacus</name>
    <dbReference type="NCBI Taxonomy" id="2993939"/>
    <lineage>
        <taxon>Bacteria</taxon>
        <taxon>Pseudomonadati</taxon>
        <taxon>Bacteroidota</taxon>
        <taxon>Flavobacteriia</taxon>
        <taxon>Flavobacteriales</taxon>
        <taxon>Flavobacteriaceae</taxon>
        <taxon>Lentiprolixibacter</taxon>
    </lineage>
</organism>
<evidence type="ECO:0008006" key="4">
    <source>
        <dbReference type="Google" id="ProtNLM"/>
    </source>
</evidence>
<name>A0AAE3MN52_9FLAO</name>
<evidence type="ECO:0000256" key="1">
    <source>
        <dbReference type="SAM" id="SignalP"/>
    </source>
</evidence>
<feature type="signal peptide" evidence="1">
    <location>
        <begin position="1"/>
        <end position="22"/>
    </location>
</feature>
<gene>
    <name evidence="2" type="ORF">OO016_12345</name>
</gene>
<evidence type="ECO:0000313" key="2">
    <source>
        <dbReference type="EMBL" id="MCX2720396.1"/>
    </source>
</evidence>
<reference evidence="2" key="1">
    <citation type="submission" date="2022-11" db="EMBL/GenBank/DDBJ databases">
        <title>The characterization of three novel Bacteroidetes species and genomic analysis of their roles in tidal elemental geochemical cycles.</title>
        <authorList>
            <person name="Ma K.-J."/>
        </authorList>
    </citation>
    <scope>NUCLEOTIDE SEQUENCE</scope>
    <source>
        <strain evidence="2">M415</strain>
    </source>
</reference>
<dbReference type="Proteomes" id="UP001207116">
    <property type="component" value="Unassembled WGS sequence"/>
</dbReference>
<keyword evidence="1" id="KW-0732">Signal</keyword>
<keyword evidence="3" id="KW-1185">Reference proteome</keyword>